<dbReference type="PANTHER" id="PTHR35936">
    <property type="entry name" value="MEMBRANE-BOUND LYTIC MUREIN TRANSGLYCOSYLASE F"/>
    <property type="match status" value="1"/>
</dbReference>
<keyword evidence="4" id="KW-1185">Reference proteome</keyword>
<protein>
    <submittedName>
        <fullName evidence="3">ABC transporter substrate-binding protein</fullName>
    </submittedName>
</protein>
<evidence type="ECO:0000313" key="3">
    <source>
        <dbReference type="EMBL" id="MEE3718118.1"/>
    </source>
</evidence>
<dbReference type="SMART" id="SM00062">
    <property type="entry name" value="PBPb"/>
    <property type="match status" value="1"/>
</dbReference>
<dbReference type="Gene3D" id="3.40.190.10">
    <property type="entry name" value="Periplasmic binding protein-like II"/>
    <property type="match status" value="2"/>
</dbReference>
<evidence type="ECO:0000256" key="1">
    <source>
        <dbReference type="ARBA" id="ARBA00022729"/>
    </source>
</evidence>
<reference evidence="3" key="1">
    <citation type="submission" date="2024-01" db="EMBL/GenBank/DDBJ databases">
        <title>Bank of Algae and Cyanobacteria of the Azores (BACA) strain genomes.</title>
        <authorList>
            <person name="Luz R."/>
            <person name="Cordeiro R."/>
            <person name="Fonseca A."/>
            <person name="Goncalves V."/>
        </authorList>
    </citation>
    <scope>NUCLEOTIDE SEQUENCE</scope>
    <source>
        <strain evidence="3">BACA0141</strain>
    </source>
</reference>
<dbReference type="AlphaFoldDB" id="A0AAW9Q4I4"/>
<dbReference type="SUPFAM" id="SSF53850">
    <property type="entry name" value="Periplasmic binding protein-like II"/>
    <property type="match status" value="1"/>
</dbReference>
<organism evidence="3 4">
    <name type="scientific">Tumidithrix elongata BACA0141</name>
    <dbReference type="NCBI Taxonomy" id="2716417"/>
    <lineage>
        <taxon>Bacteria</taxon>
        <taxon>Bacillati</taxon>
        <taxon>Cyanobacteriota</taxon>
        <taxon>Cyanophyceae</taxon>
        <taxon>Pseudanabaenales</taxon>
        <taxon>Pseudanabaenaceae</taxon>
        <taxon>Tumidithrix</taxon>
        <taxon>Tumidithrix elongata</taxon>
    </lineage>
</organism>
<proteinExistence type="predicted"/>
<dbReference type="RefSeq" id="WP_330484549.1">
    <property type="nucleotide sequence ID" value="NZ_JAZBJZ010000064.1"/>
</dbReference>
<dbReference type="CDD" id="cd13530">
    <property type="entry name" value="PBP2_peptides_like"/>
    <property type="match status" value="1"/>
</dbReference>
<evidence type="ECO:0000259" key="2">
    <source>
        <dbReference type="SMART" id="SM00062"/>
    </source>
</evidence>
<dbReference type="InterPro" id="IPR001638">
    <property type="entry name" value="Solute-binding_3/MltF_N"/>
</dbReference>
<comment type="caution">
    <text evidence="3">The sequence shown here is derived from an EMBL/GenBank/DDBJ whole genome shotgun (WGS) entry which is preliminary data.</text>
</comment>
<accession>A0AAW9Q4I4</accession>
<keyword evidence="1" id="KW-0732">Signal</keyword>
<gene>
    <name evidence="3" type="ORF">V2H45_15365</name>
</gene>
<name>A0AAW9Q4I4_9CYAN</name>
<evidence type="ECO:0000313" key="4">
    <source>
        <dbReference type="Proteomes" id="UP001333818"/>
    </source>
</evidence>
<sequence length="304" mass="34046">MLSRTSRRNSLLPNVSTLISHFALYTGICVSLFAAPVFADGSLALVTRRGNLRVAIDASIGGPYLFWNAKTQFYDGFELEIIQEIANRLKIEARPINTPWAGQPESLESRQVDLIFSVREQGALTGGASKDKFAETVPYYRSSQRLLIRKDTLRLTTLRDLIGKRVGVVANSGGAAVIETYNRNRGNAIRLFSSRDLDRMVTQLRDRQLDAMLLDEPVAMWQVRNNPDLTAIGAPLLPISLVAIVNKDDESLKKAVDEALTQMRQEGTLEKILRRWNLWENQKSLKSAEVLPAISSLITMQFWG</sequence>
<dbReference type="PANTHER" id="PTHR35936:SF32">
    <property type="entry name" value="MEMBRANE-BOUND LYTIC MUREIN TRANSGLYCOSYLASE F"/>
    <property type="match status" value="1"/>
</dbReference>
<dbReference type="EMBL" id="JAZBJZ010000064">
    <property type="protein sequence ID" value="MEE3718118.1"/>
    <property type="molecule type" value="Genomic_DNA"/>
</dbReference>
<feature type="domain" description="Solute-binding protein family 3/N-terminal" evidence="2">
    <location>
        <begin position="51"/>
        <end position="280"/>
    </location>
</feature>
<dbReference type="Proteomes" id="UP001333818">
    <property type="component" value="Unassembled WGS sequence"/>
</dbReference>
<dbReference type="Pfam" id="PF00497">
    <property type="entry name" value="SBP_bac_3"/>
    <property type="match status" value="1"/>
</dbReference>